<keyword evidence="2" id="KW-0808">Transferase</keyword>
<evidence type="ECO:0000313" key="4">
    <source>
        <dbReference type="EMBL" id="KAL0910767.1"/>
    </source>
</evidence>
<dbReference type="Proteomes" id="UP001552299">
    <property type="component" value="Unassembled WGS sequence"/>
</dbReference>
<dbReference type="EMBL" id="JANQDX010000015">
    <property type="protein sequence ID" value="KAL0910767.1"/>
    <property type="molecule type" value="Genomic_DNA"/>
</dbReference>
<keyword evidence="5" id="KW-1185">Reference proteome</keyword>
<comment type="caution">
    <text evidence="4">The sequence shown here is derived from an EMBL/GenBank/DDBJ whole genome shotgun (WGS) entry which is preliminary data.</text>
</comment>
<evidence type="ECO:0000256" key="3">
    <source>
        <dbReference type="ARBA" id="ARBA00023315"/>
    </source>
</evidence>
<evidence type="ECO:0008006" key="6">
    <source>
        <dbReference type="Google" id="ProtNLM"/>
    </source>
</evidence>
<evidence type="ECO:0000256" key="1">
    <source>
        <dbReference type="ARBA" id="ARBA00009861"/>
    </source>
</evidence>
<dbReference type="InterPro" id="IPR050317">
    <property type="entry name" value="Plant_Fungal_Acyltransferase"/>
</dbReference>
<dbReference type="InterPro" id="IPR023213">
    <property type="entry name" value="CAT-like_dom_sf"/>
</dbReference>
<dbReference type="Gene3D" id="3.30.559.10">
    <property type="entry name" value="Chloramphenicol acetyltransferase-like domain"/>
    <property type="match status" value="2"/>
</dbReference>
<protein>
    <recommendedName>
        <fullName evidence="6">Omega-hydroxypalmitate O-feruloyl transferase</fullName>
    </recommendedName>
</protein>
<gene>
    <name evidence="4" type="ORF">M5K25_018852</name>
</gene>
<organism evidence="4 5">
    <name type="scientific">Dendrobium thyrsiflorum</name>
    <name type="common">Pinecone-like raceme dendrobium</name>
    <name type="synonym">Orchid</name>
    <dbReference type="NCBI Taxonomy" id="117978"/>
    <lineage>
        <taxon>Eukaryota</taxon>
        <taxon>Viridiplantae</taxon>
        <taxon>Streptophyta</taxon>
        <taxon>Embryophyta</taxon>
        <taxon>Tracheophyta</taxon>
        <taxon>Spermatophyta</taxon>
        <taxon>Magnoliopsida</taxon>
        <taxon>Liliopsida</taxon>
        <taxon>Asparagales</taxon>
        <taxon>Orchidaceae</taxon>
        <taxon>Epidendroideae</taxon>
        <taxon>Malaxideae</taxon>
        <taxon>Dendrobiinae</taxon>
        <taxon>Dendrobium</taxon>
    </lineage>
</organism>
<dbReference type="GO" id="GO:0016746">
    <property type="term" value="F:acyltransferase activity"/>
    <property type="evidence" value="ECO:0007669"/>
    <property type="project" value="UniProtKB-KW"/>
</dbReference>
<keyword evidence="3" id="KW-0012">Acyltransferase</keyword>
<dbReference type="PANTHER" id="PTHR31642">
    <property type="entry name" value="TRICHOTHECENE 3-O-ACETYLTRANSFERASE"/>
    <property type="match status" value="1"/>
</dbReference>
<dbReference type="AlphaFoldDB" id="A0ABD0UK56"/>
<evidence type="ECO:0000256" key="2">
    <source>
        <dbReference type="ARBA" id="ARBA00022679"/>
    </source>
</evidence>
<sequence>MINISCSTPVMIKPAEETPTGDYFLSNLDLNLPIIIKTLDCFPTTARRSFSGDGYGDGKDVVNVLRTSLQKVLVHFYPFIGRLAVGGDGKLFVKFNGDDGVPFVEATADCELENLGDISIPDPEKLRKFVYCPEPLQKILDVPLLTVQATKFRCGGLSIGLVMNHLIVDGVSIIQFRQAWAETARGLSLSLPPFLDRSILRASLPLDPKLNSHSEQDNDLTRYISPEKLLCRRFLFDAAKLSRLKQLAAAADDSEKHVSNFASLAAFVWSARTKALNIPSLEPSKLLFAVDVRNRLQPPLPPGFFGNGIVFAGCSCPAESLTNRPLNHAIQMVMEAARGVTNQFVRSIIADYEITRSRPSMAGAFMITSWTQLEAAGLADFGWGEPAQFGPAEIVNRELAIVRPYNKDGKGISMILALPAPAMHSFKEMMDF</sequence>
<name>A0ABD0UK56_DENTH</name>
<reference evidence="4 5" key="1">
    <citation type="journal article" date="2024" name="Plant Biotechnol. J.">
        <title>Dendrobium thyrsiflorum genome and its molecular insights into genes involved in important horticultural traits.</title>
        <authorList>
            <person name="Chen B."/>
            <person name="Wang J.Y."/>
            <person name="Zheng P.J."/>
            <person name="Li K.L."/>
            <person name="Liang Y.M."/>
            <person name="Chen X.F."/>
            <person name="Zhang C."/>
            <person name="Zhao X."/>
            <person name="He X."/>
            <person name="Zhang G.Q."/>
            <person name="Liu Z.J."/>
            <person name="Xu Q."/>
        </authorList>
    </citation>
    <scope>NUCLEOTIDE SEQUENCE [LARGE SCALE GENOMIC DNA]</scope>
    <source>
        <strain evidence="4">GZMU011</strain>
    </source>
</reference>
<accession>A0ABD0UK56</accession>
<dbReference type="PANTHER" id="PTHR31642:SF318">
    <property type="entry name" value="OMEGA-HYDROXYPALMITATE O-FERULOYL TRANSFERASE"/>
    <property type="match status" value="1"/>
</dbReference>
<dbReference type="Pfam" id="PF02458">
    <property type="entry name" value="Transferase"/>
    <property type="match status" value="1"/>
</dbReference>
<comment type="similarity">
    <text evidence="1">Belongs to the plant acyltransferase family.</text>
</comment>
<proteinExistence type="inferred from homology"/>
<evidence type="ECO:0000313" key="5">
    <source>
        <dbReference type="Proteomes" id="UP001552299"/>
    </source>
</evidence>